<evidence type="ECO:0000256" key="5">
    <source>
        <dbReference type="ARBA" id="ARBA00023136"/>
    </source>
</evidence>
<keyword evidence="7" id="KW-0066">ATP synthesis</keyword>
<dbReference type="Proteomes" id="UP001168821">
    <property type="component" value="Unassembled WGS sequence"/>
</dbReference>
<dbReference type="EMBL" id="JALNTZ010003270">
    <property type="protein sequence ID" value="KAJ3616561.1"/>
    <property type="molecule type" value="Genomic_DNA"/>
</dbReference>
<gene>
    <name evidence="9" type="ORF">Zmor_011830</name>
</gene>
<organism evidence="9 10">
    <name type="scientific">Zophobas morio</name>
    <dbReference type="NCBI Taxonomy" id="2755281"/>
    <lineage>
        <taxon>Eukaryota</taxon>
        <taxon>Metazoa</taxon>
        <taxon>Ecdysozoa</taxon>
        <taxon>Arthropoda</taxon>
        <taxon>Hexapoda</taxon>
        <taxon>Insecta</taxon>
        <taxon>Pterygota</taxon>
        <taxon>Neoptera</taxon>
        <taxon>Endopterygota</taxon>
        <taxon>Coleoptera</taxon>
        <taxon>Polyphaga</taxon>
        <taxon>Cucujiformia</taxon>
        <taxon>Tenebrionidae</taxon>
        <taxon>Zophobas</taxon>
    </lineage>
</organism>
<dbReference type="AlphaFoldDB" id="A0AA38HIU6"/>
<dbReference type="PANTHER" id="PTHR13822">
    <property type="entry name" value="ATP SYNTHASE DELTA/EPSILON CHAIN"/>
    <property type="match status" value="1"/>
</dbReference>
<comment type="similarity">
    <text evidence="2">Belongs to the ATPase epsilon chain family.</text>
</comment>
<dbReference type="SUPFAM" id="SSF51344">
    <property type="entry name" value="Epsilon subunit of F1F0-ATP synthase N-terminal domain"/>
    <property type="match status" value="1"/>
</dbReference>
<evidence type="ECO:0000256" key="6">
    <source>
        <dbReference type="ARBA" id="ARBA00023196"/>
    </source>
</evidence>
<keyword evidence="3" id="KW-0813">Transport</keyword>
<evidence type="ECO:0000313" key="10">
    <source>
        <dbReference type="Proteomes" id="UP001168821"/>
    </source>
</evidence>
<dbReference type="GO" id="GO:0045259">
    <property type="term" value="C:proton-transporting ATP synthase complex"/>
    <property type="evidence" value="ECO:0007669"/>
    <property type="project" value="UniProtKB-KW"/>
</dbReference>
<reference evidence="9" key="1">
    <citation type="journal article" date="2023" name="G3 (Bethesda)">
        <title>Whole genome assemblies of Zophobas morio and Tenebrio molitor.</title>
        <authorList>
            <person name="Kaur S."/>
            <person name="Stinson S.A."/>
            <person name="diCenzo G.C."/>
        </authorList>
    </citation>
    <scope>NUCLEOTIDE SEQUENCE</scope>
    <source>
        <strain evidence="9">QUZm001</strain>
    </source>
</reference>
<dbReference type="InterPro" id="IPR036771">
    <property type="entry name" value="ATPsynth_dsu/esu_N"/>
</dbReference>
<feature type="domain" description="ATP synthase F1 complex delta/epsilon subunit N-terminal" evidence="8">
    <location>
        <begin position="3"/>
        <end position="81"/>
    </location>
</feature>
<evidence type="ECO:0000256" key="4">
    <source>
        <dbReference type="ARBA" id="ARBA00023065"/>
    </source>
</evidence>
<name>A0AA38HIU6_9CUCU</name>
<dbReference type="GO" id="GO:0046933">
    <property type="term" value="F:proton-transporting ATP synthase activity, rotational mechanism"/>
    <property type="evidence" value="ECO:0007669"/>
    <property type="project" value="InterPro"/>
</dbReference>
<comment type="caution">
    <text evidence="9">The sequence shown here is derived from an EMBL/GenBank/DDBJ whole genome shotgun (WGS) entry which is preliminary data.</text>
</comment>
<evidence type="ECO:0000259" key="8">
    <source>
        <dbReference type="Pfam" id="PF02823"/>
    </source>
</evidence>
<comment type="subcellular location">
    <subcellularLocation>
        <location evidence="1">Membrane</location>
        <topology evidence="1">Peripheral membrane protein</topology>
    </subcellularLocation>
</comment>
<sequence>MKLKVRIITPNGLFVDDKEYDSAYIQTTDGDMTILPMHAPIVSTLKIGTVTLADGSNKEHIHVHRGLVKIDANGIKIITERLYLVDDSGIRKETPAHL</sequence>
<evidence type="ECO:0000256" key="3">
    <source>
        <dbReference type="ARBA" id="ARBA00022448"/>
    </source>
</evidence>
<dbReference type="InterPro" id="IPR020546">
    <property type="entry name" value="ATP_synth_F1_dsu/esu_N"/>
</dbReference>
<accession>A0AA38HIU6</accession>
<evidence type="ECO:0000256" key="1">
    <source>
        <dbReference type="ARBA" id="ARBA00004170"/>
    </source>
</evidence>
<keyword evidence="4" id="KW-0406">Ion transport</keyword>
<dbReference type="HAMAP" id="MF_00530">
    <property type="entry name" value="ATP_synth_epsil_bac"/>
    <property type="match status" value="1"/>
</dbReference>
<protein>
    <recommendedName>
        <fullName evidence="8">ATP synthase F1 complex delta/epsilon subunit N-terminal domain-containing protein</fullName>
    </recommendedName>
</protein>
<proteinExistence type="inferred from homology"/>
<evidence type="ECO:0000313" key="9">
    <source>
        <dbReference type="EMBL" id="KAJ3616561.1"/>
    </source>
</evidence>
<dbReference type="CDD" id="cd12152">
    <property type="entry name" value="F1-ATPase_delta"/>
    <property type="match status" value="1"/>
</dbReference>
<keyword evidence="6" id="KW-0139">CF(1)</keyword>
<evidence type="ECO:0000256" key="2">
    <source>
        <dbReference type="ARBA" id="ARBA00005712"/>
    </source>
</evidence>
<keyword evidence="5" id="KW-0472">Membrane</keyword>
<dbReference type="Pfam" id="PF02823">
    <property type="entry name" value="ATP-synt_DE_N"/>
    <property type="match status" value="1"/>
</dbReference>
<dbReference type="PANTHER" id="PTHR13822:SF10">
    <property type="entry name" value="ATP SYNTHASE EPSILON CHAIN, CHLOROPLASTIC"/>
    <property type="match status" value="1"/>
</dbReference>
<evidence type="ECO:0000256" key="7">
    <source>
        <dbReference type="ARBA" id="ARBA00023310"/>
    </source>
</evidence>
<dbReference type="InterPro" id="IPR001469">
    <property type="entry name" value="ATP_synth_F1_dsu/esu"/>
</dbReference>
<dbReference type="Gene3D" id="2.60.15.10">
    <property type="entry name" value="F0F1 ATP synthase delta/epsilon subunit, N-terminal"/>
    <property type="match status" value="1"/>
</dbReference>
<keyword evidence="10" id="KW-1185">Reference proteome</keyword>